<dbReference type="GO" id="GO:0019005">
    <property type="term" value="C:SCF ubiquitin ligase complex"/>
    <property type="evidence" value="ECO:0007669"/>
    <property type="project" value="TreeGrafter"/>
</dbReference>
<dbReference type="PROSITE" id="PS50181">
    <property type="entry name" value="FBOX"/>
    <property type="match status" value="1"/>
</dbReference>
<dbReference type="InterPro" id="IPR015915">
    <property type="entry name" value="Kelch-typ_b-propeller"/>
</dbReference>
<dbReference type="PANTHER" id="PTHR46432">
    <property type="entry name" value="F-BOX ONLY PROTEIN 42"/>
    <property type="match status" value="1"/>
</dbReference>
<organism evidence="2 3">
    <name type="scientific">Angiostrongylus cantonensis</name>
    <name type="common">Rat lungworm</name>
    <dbReference type="NCBI Taxonomy" id="6313"/>
    <lineage>
        <taxon>Eukaryota</taxon>
        <taxon>Metazoa</taxon>
        <taxon>Ecdysozoa</taxon>
        <taxon>Nematoda</taxon>
        <taxon>Chromadorea</taxon>
        <taxon>Rhabditida</taxon>
        <taxon>Rhabditina</taxon>
        <taxon>Rhabditomorpha</taxon>
        <taxon>Strongyloidea</taxon>
        <taxon>Metastrongylidae</taxon>
        <taxon>Angiostrongylus</taxon>
    </lineage>
</organism>
<name>A0A0K0D2F4_ANGCA</name>
<keyword evidence="2" id="KW-1185">Reference proteome</keyword>
<dbReference type="SUPFAM" id="SSF117281">
    <property type="entry name" value="Kelch motif"/>
    <property type="match status" value="1"/>
</dbReference>
<dbReference type="GO" id="GO:1990756">
    <property type="term" value="F:ubiquitin-like ligase-substrate adaptor activity"/>
    <property type="evidence" value="ECO:0007669"/>
    <property type="project" value="TreeGrafter"/>
</dbReference>
<accession>A0A0K0D2F4</accession>
<evidence type="ECO:0000313" key="2">
    <source>
        <dbReference type="Proteomes" id="UP000035642"/>
    </source>
</evidence>
<dbReference type="Gene3D" id="2.120.10.80">
    <property type="entry name" value="Kelch-type beta propeller"/>
    <property type="match status" value="1"/>
</dbReference>
<sequence length="395" mass="44621">MMSNDVFDILNLPTTAVRRILHFLRYPYLRNLAIAIPSFSSLCKEEYRKVEHEVQARRFFKWSRFASSNNEDSMAPRGLHTMVYHEKECAMYVFGGEAPDWRLQGDSGGPASFNDLWKLDMASNFVSLATTNDGPNLAGHASCMHGDLFIVHGGMVSTCEVSYRVSVLDMQTKRWFHAPLPGFPTVLHHLARSPIPSFVVGSSSLIVLREGCLLATGENVHDDMFENVSILFLFDPKDPEGVQWQYKLVPGVGRWWPPAGLSPPPSNKHFGGIAVMCCDRFIRARFLSKPRTIDLVTITVAVDPYGESQRSTPLDEVDVFELKLRLRTMIAQLHMKYYSTRPDVLLSPNLPSRNSSFRRMVVFTAEIPAGEESDPMRDLQIIECVPFTDISLGRF</sequence>
<feature type="domain" description="F-box" evidence="1">
    <location>
        <begin position="6"/>
        <end position="50"/>
    </location>
</feature>
<evidence type="ECO:0000259" key="1">
    <source>
        <dbReference type="PROSITE" id="PS50181"/>
    </source>
</evidence>
<reference evidence="3" key="2">
    <citation type="submission" date="2017-02" db="UniProtKB">
        <authorList>
            <consortium name="WormBaseParasite"/>
        </authorList>
    </citation>
    <scope>IDENTIFICATION</scope>
</reference>
<dbReference type="AlphaFoldDB" id="A0A0K0D2F4"/>
<dbReference type="WBParaSite" id="ACAC_0000424901-mRNA-1">
    <property type="protein sequence ID" value="ACAC_0000424901-mRNA-1"/>
    <property type="gene ID" value="ACAC_0000424901"/>
</dbReference>
<reference evidence="2" key="1">
    <citation type="submission" date="2012-09" db="EMBL/GenBank/DDBJ databases">
        <authorList>
            <person name="Martin A.A."/>
        </authorList>
    </citation>
    <scope>NUCLEOTIDE SEQUENCE</scope>
</reference>
<dbReference type="PANTHER" id="PTHR46432:SF1">
    <property type="entry name" value="F-BOX ONLY PROTEIN 42"/>
    <property type="match status" value="1"/>
</dbReference>
<dbReference type="InterPro" id="IPR052821">
    <property type="entry name" value="F-box_only_SRC"/>
</dbReference>
<proteinExistence type="predicted"/>
<protein>
    <submittedName>
        <fullName evidence="3">F-box domain-containing protein</fullName>
    </submittedName>
</protein>
<dbReference type="STRING" id="6313.A0A0K0D2F4"/>
<dbReference type="Proteomes" id="UP000035642">
    <property type="component" value="Unassembled WGS sequence"/>
</dbReference>
<dbReference type="InterPro" id="IPR001810">
    <property type="entry name" value="F-box_dom"/>
</dbReference>
<evidence type="ECO:0000313" key="3">
    <source>
        <dbReference type="WBParaSite" id="ACAC_0000424901-mRNA-1"/>
    </source>
</evidence>